<dbReference type="Proteomes" id="UP000619238">
    <property type="component" value="Unassembled WGS sequence"/>
</dbReference>
<dbReference type="EMBL" id="JACGWS010000012">
    <property type="protein sequence ID" value="MBC8756610.1"/>
    <property type="molecule type" value="Genomic_DNA"/>
</dbReference>
<gene>
    <name evidence="1" type="ORF">H2O64_18200</name>
</gene>
<name>A0ABR7QDG3_9FLAO</name>
<sequence length="98" mass="10556">MKKQKLKSLSLSKKTVSKLDHYSSIKGGGHTDGCFYTDNTRCQTQQECVSRDPGCLTPTGISACLACFEIYTEGCGQSYLGQCPTNGNDCDTNVTACI</sequence>
<comment type="caution">
    <text evidence="1">The sequence shown here is derived from an EMBL/GenBank/DDBJ whole genome shotgun (WGS) entry which is preliminary data.</text>
</comment>
<keyword evidence="2" id="KW-1185">Reference proteome</keyword>
<organism evidence="1 2">
    <name type="scientific">Kordia aestuariivivens</name>
    <dbReference type="NCBI Taxonomy" id="2759037"/>
    <lineage>
        <taxon>Bacteria</taxon>
        <taxon>Pseudomonadati</taxon>
        <taxon>Bacteroidota</taxon>
        <taxon>Flavobacteriia</taxon>
        <taxon>Flavobacteriales</taxon>
        <taxon>Flavobacteriaceae</taxon>
        <taxon>Kordia</taxon>
    </lineage>
</organism>
<dbReference type="RefSeq" id="WP_187563648.1">
    <property type="nucleotide sequence ID" value="NZ_JACGWS010000012.1"/>
</dbReference>
<reference evidence="1 2" key="1">
    <citation type="submission" date="2020-07" db="EMBL/GenBank/DDBJ databases">
        <title>Description of Kordia aestuariivivens sp. nov., isolated from a tidal flat.</title>
        <authorList>
            <person name="Park S."/>
            <person name="Yoon J.-H."/>
        </authorList>
    </citation>
    <scope>NUCLEOTIDE SEQUENCE [LARGE SCALE GENOMIC DNA]</scope>
    <source>
        <strain evidence="1 2">YSTF-M3</strain>
    </source>
</reference>
<accession>A0ABR7QDG3</accession>
<evidence type="ECO:0000313" key="2">
    <source>
        <dbReference type="Proteomes" id="UP000619238"/>
    </source>
</evidence>
<protein>
    <submittedName>
        <fullName evidence="1">Uncharacterized protein</fullName>
    </submittedName>
</protein>
<proteinExistence type="predicted"/>
<evidence type="ECO:0000313" key="1">
    <source>
        <dbReference type="EMBL" id="MBC8756610.1"/>
    </source>
</evidence>